<dbReference type="HOGENOM" id="CLU_944108_0_0_1"/>
<proteinExistence type="predicted"/>
<evidence type="ECO:0000313" key="2">
    <source>
        <dbReference type="Proteomes" id="UP000008281"/>
    </source>
</evidence>
<name>E3M1B2_CAERE</name>
<keyword evidence="2" id="KW-1185">Reference proteome</keyword>
<gene>
    <name evidence="1" type="ORF">CRE_06512</name>
</gene>
<dbReference type="InParanoid" id="E3M1B2"/>
<protein>
    <submittedName>
        <fullName evidence="1">Uncharacterized protein</fullName>
    </submittedName>
</protein>
<dbReference type="eggNOG" id="ENOG502TJAU">
    <property type="taxonomic scope" value="Eukaryota"/>
</dbReference>
<dbReference type="EMBL" id="DS268421">
    <property type="protein sequence ID" value="EFO88863.1"/>
    <property type="molecule type" value="Genomic_DNA"/>
</dbReference>
<sequence length="295" mass="33438">MCSNNNEKLSLQREDNESISLNIGTDEVDITLKQGNLDQNESTFLPRCDSPEISFGNTVNEWPMVSTLLVETRSTMASSTQPDPSPLSDIPTTAYQSCALFSPLLNVSNITKTLVLLNYNAMILKKQGHQSTNPNELLPSFIMHPPLPSVDNLQRLMKKPTETEKWEAAVENSRTNELYSNQKLCCLNVSTGLRKVPISLINPDGDKMMPQVVYCPQGYNVLLRNWKASLGIKSSTSTEEKNIEFMVYASQIRRERQRQLKMGWIKVVQKYKVEAAAREERKRKRILARTKIGNE</sequence>
<evidence type="ECO:0000313" key="1">
    <source>
        <dbReference type="EMBL" id="EFO88863.1"/>
    </source>
</evidence>
<reference evidence="1" key="1">
    <citation type="submission" date="2007-07" db="EMBL/GenBank/DDBJ databases">
        <title>PCAP assembly of the Caenorhabditis remanei genome.</title>
        <authorList>
            <consortium name="The Caenorhabditis remanei Sequencing Consortium"/>
            <person name="Wilson R.K."/>
        </authorList>
    </citation>
    <scope>NUCLEOTIDE SEQUENCE [LARGE SCALE GENOMIC DNA]</scope>
    <source>
        <strain evidence="1">PB4641</strain>
    </source>
</reference>
<organism evidence="2">
    <name type="scientific">Caenorhabditis remanei</name>
    <name type="common">Caenorhabditis vulgaris</name>
    <dbReference type="NCBI Taxonomy" id="31234"/>
    <lineage>
        <taxon>Eukaryota</taxon>
        <taxon>Metazoa</taxon>
        <taxon>Ecdysozoa</taxon>
        <taxon>Nematoda</taxon>
        <taxon>Chromadorea</taxon>
        <taxon>Rhabditida</taxon>
        <taxon>Rhabditina</taxon>
        <taxon>Rhabditomorpha</taxon>
        <taxon>Rhabditoidea</taxon>
        <taxon>Rhabditidae</taxon>
        <taxon>Peloderinae</taxon>
        <taxon>Caenorhabditis</taxon>
    </lineage>
</organism>
<accession>E3M1B2</accession>
<dbReference type="Proteomes" id="UP000008281">
    <property type="component" value="Unassembled WGS sequence"/>
</dbReference>
<dbReference type="AlphaFoldDB" id="E3M1B2"/>